<dbReference type="InterPro" id="IPR012292">
    <property type="entry name" value="Globin/Proto"/>
</dbReference>
<evidence type="ECO:0000313" key="7">
    <source>
        <dbReference type="EMBL" id="CAD8840624.1"/>
    </source>
</evidence>
<dbReference type="SUPFAM" id="SSF46458">
    <property type="entry name" value="Globin-like"/>
    <property type="match status" value="1"/>
</dbReference>
<dbReference type="AlphaFoldDB" id="A0A7S1A307"/>
<dbReference type="Gene3D" id="1.10.490.10">
    <property type="entry name" value="Globins"/>
    <property type="match status" value="1"/>
</dbReference>
<evidence type="ECO:0000256" key="5">
    <source>
        <dbReference type="ARBA" id="ARBA00034496"/>
    </source>
</evidence>
<evidence type="ECO:0000256" key="1">
    <source>
        <dbReference type="ARBA" id="ARBA00022448"/>
    </source>
</evidence>
<keyword evidence="4" id="KW-0408">Iron</keyword>
<accession>A0A7S1A307</accession>
<dbReference type="EMBL" id="HBFQ01021426">
    <property type="protein sequence ID" value="CAD8840624.1"/>
    <property type="molecule type" value="Transcribed_RNA"/>
</dbReference>
<reference evidence="7" key="1">
    <citation type="submission" date="2021-01" db="EMBL/GenBank/DDBJ databases">
        <authorList>
            <person name="Corre E."/>
            <person name="Pelletier E."/>
            <person name="Niang G."/>
            <person name="Scheremetjew M."/>
            <person name="Finn R."/>
            <person name="Kale V."/>
            <person name="Holt S."/>
            <person name="Cochrane G."/>
            <person name="Meng A."/>
            <person name="Brown T."/>
            <person name="Cohen L."/>
        </authorList>
    </citation>
    <scope>NUCLEOTIDE SEQUENCE</scope>
</reference>
<evidence type="ECO:0000256" key="3">
    <source>
        <dbReference type="ARBA" id="ARBA00022723"/>
    </source>
</evidence>
<name>A0A7S1A307_NOCSC</name>
<evidence type="ECO:0000256" key="6">
    <source>
        <dbReference type="SAM" id="MobiDB-lite"/>
    </source>
</evidence>
<protein>
    <recommendedName>
        <fullName evidence="8">Globin</fullName>
    </recommendedName>
</protein>
<keyword evidence="1" id="KW-0813">Transport</keyword>
<gene>
    <name evidence="7" type="ORF">NSCI0253_LOCUS14972</name>
</gene>
<evidence type="ECO:0000256" key="2">
    <source>
        <dbReference type="ARBA" id="ARBA00022617"/>
    </source>
</evidence>
<evidence type="ECO:0008006" key="8">
    <source>
        <dbReference type="Google" id="ProtNLM"/>
    </source>
</evidence>
<proteinExistence type="inferred from homology"/>
<dbReference type="GO" id="GO:0019825">
    <property type="term" value="F:oxygen binding"/>
    <property type="evidence" value="ECO:0007669"/>
    <property type="project" value="InterPro"/>
</dbReference>
<evidence type="ECO:0000256" key="4">
    <source>
        <dbReference type="ARBA" id="ARBA00023004"/>
    </source>
</evidence>
<keyword evidence="3" id="KW-0479">Metal-binding</keyword>
<dbReference type="InterPro" id="IPR009050">
    <property type="entry name" value="Globin-like_sf"/>
</dbReference>
<dbReference type="Pfam" id="PF01152">
    <property type="entry name" value="Bac_globin"/>
    <property type="match status" value="1"/>
</dbReference>
<sequence>MSCPFKACLGHSTADARQHWMDMHGNTDVDESLSAKPDGPLFFWQLYSLMGAERIERILHAFYTRVYADNEEPWFRRAFSQIGDLEHHVERQTEFWIDAFGGGPQYHGGDGRINIHHQHRAAHIMNARGAGRWMYHMTLALNDDTDWSEEDPRVKPCLVDFLETRMRKYAAAHRWEFDAHDFDLLRVEFADNSPTVVPPKDHSTAATPSHVGSSPSFDDGTSSVDEQKNAQSVCH</sequence>
<dbReference type="PANTHER" id="PTHR47366">
    <property type="entry name" value="TWO-ON-TWO HEMOGLOBIN-3"/>
    <property type="match status" value="1"/>
</dbReference>
<keyword evidence="2" id="KW-0349">Heme</keyword>
<dbReference type="GO" id="GO:0020037">
    <property type="term" value="F:heme binding"/>
    <property type="evidence" value="ECO:0007669"/>
    <property type="project" value="InterPro"/>
</dbReference>
<comment type="similarity">
    <text evidence="5">Belongs to the truncated hemoglobin family. Group II subfamily.</text>
</comment>
<organism evidence="7">
    <name type="scientific">Noctiluca scintillans</name>
    <name type="common">Sea sparkle</name>
    <name type="synonym">Red tide dinoflagellate</name>
    <dbReference type="NCBI Taxonomy" id="2966"/>
    <lineage>
        <taxon>Eukaryota</taxon>
        <taxon>Sar</taxon>
        <taxon>Alveolata</taxon>
        <taxon>Dinophyceae</taxon>
        <taxon>Noctilucales</taxon>
        <taxon>Noctilucaceae</taxon>
        <taxon>Noctiluca</taxon>
    </lineage>
</organism>
<feature type="compositionally biased region" description="Polar residues" evidence="6">
    <location>
        <begin position="204"/>
        <end position="235"/>
    </location>
</feature>
<dbReference type="GO" id="GO:0046872">
    <property type="term" value="F:metal ion binding"/>
    <property type="evidence" value="ECO:0007669"/>
    <property type="project" value="UniProtKB-KW"/>
</dbReference>
<dbReference type="GO" id="GO:0005344">
    <property type="term" value="F:oxygen carrier activity"/>
    <property type="evidence" value="ECO:0007669"/>
    <property type="project" value="InterPro"/>
</dbReference>
<dbReference type="InterPro" id="IPR044203">
    <property type="entry name" value="GlbO/GLB3-like"/>
</dbReference>
<feature type="region of interest" description="Disordered" evidence="6">
    <location>
        <begin position="195"/>
        <end position="235"/>
    </location>
</feature>
<dbReference type="InterPro" id="IPR001486">
    <property type="entry name" value="Hemoglobin_trunc"/>
</dbReference>